<dbReference type="VEuPathDB" id="VectorBase:GAUT033359"/>
<name>A0A1A9VD18_GLOAU</name>
<sequence length="301" mass="33629">MMGKYTLIGGGTGFIGSHLAKHLREQDYRVTKVSRVPGRKRITWHKLQKKGLPSGVTSVVNLAGENVLNPLHAWTEGLKQNVWNSRINTSANMVKAIQKSNNVKVYINIIGVSHYKPDDLKIYSELDKVEGYDFLSKLCLEWEKAATLPKHTAENTRAIKLRTGLVIGRGGGMIRAIWRPFMMGLGGLLGSGKQILPWIHLEDLCRLIQYCIENEQIKGPVNAVAPEIITNEEFSKTFASTFNRPCIFKMGEAMIKFLYGDERAPLLLSGAKIHPDKASSSGFQFQYPTVKAACLQMVEKQ</sequence>
<protein>
    <recommendedName>
        <fullName evidence="5">DUF1731 domain-containing protein</fullName>
    </recommendedName>
</protein>
<proteinExistence type="predicted"/>
<evidence type="ECO:0000313" key="3">
    <source>
        <dbReference type="EnsemblMetazoa" id="GAUT033359-PA"/>
    </source>
</evidence>
<evidence type="ECO:0000259" key="1">
    <source>
        <dbReference type="Pfam" id="PF01370"/>
    </source>
</evidence>
<keyword evidence="4" id="KW-1185">Reference proteome</keyword>
<dbReference type="InterPro" id="IPR036291">
    <property type="entry name" value="NAD(P)-bd_dom_sf"/>
</dbReference>
<dbReference type="Gene3D" id="3.40.50.720">
    <property type="entry name" value="NAD(P)-binding Rossmann-like Domain"/>
    <property type="match status" value="1"/>
</dbReference>
<dbReference type="InterPro" id="IPR001509">
    <property type="entry name" value="Epimerase_deHydtase"/>
</dbReference>
<dbReference type="PANTHER" id="PTHR11092:SF0">
    <property type="entry name" value="EPIMERASE FAMILY PROTEIN SDR39U1"/>
    <property type="match status" value="1"/>
</dbReference>
<dbReference type="EnsemblMetazoa" id="GAUT033359-RA">
    <property type="protein sequence ID" value="GAUT033359-PA"/>
    <property type="gene ID" value="GAUT033359"/>
</dbReference>
<dbReference type="Pfam" id="PF08338">
    <property type="entry name" value="DUF1731"/>
    <property type="match status" value="1"/>
</dbReference>
<accession>A0A1A9VD18</accession>
<dbReference type="InterPro" id="IPR013549">
    <property type="entry name" value="DUF1731"/>
</dbReference>
<evidence type="ECO:0000259" key="2">
    <source>
        <dbReference type="Pfam" id="PF08338"/>
    </source>
</evidence>
<evidence type="ECO:0008006" key="5">
    <source>
        <dbReference type="Google" id="ProtNLM"/>
    </source>
</evidence>
<dbReference type="AlphaFoldDB" id="A0A1A9VD18"/>
<feature type="domain" description="DUF1731" evidence="2">
    <location>
        <begin position="253"/>
        <end position="294"/>
    </location>
</feature>
<dbReference type="InterPro" id="IPR010099">
    <property type="entry name" value="SDR39U1"/>
</dbReference>
<dbReference type="Proteomes" id="UP000078200">
    <property type="component" value="Unassembled WGS sequence"/>
</dbReference>
<dbReference type="STRING" id="7395.A0A1A9VD18"/>
<dbReference type="SUPFAM" id="SSF51735">
    <property type="entry name" value="NAD(P)-binding Rossmann-fold domains"/>
    <property type="match status" value="1"/>
</dbReference>
<evidence type="ECO:0000313" key="4">
    <source>
        <dbReference type="Proteomes" id="UP000078200"/>
    </source>
</evidence>
<dbReference type="Pfam" id="PF01370">
    <property type="entry name" value="Epimerase"/>
    <property type="match status" value="1"/>
</dbReference>
<feature type="domain" description="NAD-dependent epimerase/dehydratase" evidence="1">
    <location>
        <begin position="7"/>
        <end position="214"/>
    </location>
</feature>
<reference evidence="3" key="1">
    <citation type="submission" date="2020-05" db="UniProtKB">
        <authorList>
            <consortium name="EnsemblMetazoa"/>
        </authorList>
    </citation>
    <scope>IDENTIFICATION</scope>
    <source>
        <strain evidence="3">TTRI</strain>
    </source>
</reference>
<dbReference type="NCBIfam" id="TIGR01777">
    <property type="entry name" value="yfcH"/>
    <property type="match status" value="1"/>
</dbReference>
<organism evidence="3 4">
    <name type="scientific">Glossina austeni</name>
    <name type="common">Savannah tsetse fly</name>
    <dbReference type="NCBI Taxonomy" id="7395"/>
    <lineage>
        <taxon>Eukaryota</taxon>
        <taxon>Metazoa</taxon>
        <taxon>Ecdysozoa</taxon>
        <taxon>Arthropoda</taxon>
        <taxon>Hexapoda</taxon>
        <taxon>Insecta</taxon>
        <taxon>Pterygota</taxon>
        <taxon>Neoptera</taxon>
        <taxon>Endopterygota</taxon>
        <taxon>Diptera</taxon>
        <taxon>Brachycera</taxon>
        <taxon>Muscomorpha</taxon>
        <taxon>Hippoboscoidea</taxon>
        <taxon>Glossinidae</taxon>
        <taxon>Glossina</taxon>
    </lineage>
</organism>
<dbReference type="PANTHER" id="PTHR11092">
    <property type="entry name" value="SUGAR NUCLEOTIDE EPIMERASE RELATED"/>
    <property type="match status" value="1"/>
</dbReference>